<accession>A0A6J6CN98</accession>
<organism evidence="1">
    <name type="scientific">freshwater metagenome</name>
    <dbReference type="NCBI Taxonomy" id="449393"/>
    <lineage>
        <taxon>unclassified sequences</taxon>
        <taxon>metagenomes</taxon>
        <taxon>ecological metagenomes</taxon>
    </lineage>
</organism>
<dbReference type="Gene3D" id="3.90.180.10">
    <property type="entry name" value="Medium-chain alcohol dehydrogenases, catalytic domain"/>
    <property type="match status" value="1"/>
</dbReference>
<gene>
    <name evidence="1" type="ORF">UFOPK1506_00551</name>
</gene>
<dbReference type="EMBL" id="CAEZSV010000079">
    <property type="protein sequence ID" value="CAB4552615.1"/>
    <property type="molecule type" value="Genomic_DNA"/>
</dbReference>
<proteinExistence type="predicted"/>
<protein>
    <submittedName>
        <fullName evidence="1">Unannotated protein</fullName>
    </submittedName>
</protein>
<evidence type="ECO:0000313" key="1">
    <source>
        <dbReference type="EMBL" id="CAB4552615.1"/>
    </source>
</evidence>
<dbReference type="AlphaFoldDB" id="A0A6J6CN98"/>
<sequence length="82" mass="9296">MAKVGWGPQPLDFSLDQLVQKNVTLQGSFSHNWPMWERVLRMMSTGQLDITPVLGGIYPLENWEEAFEAMHSGKILKAVLKP</sequence>
<name>A0A6J6CN98_9ZZZZ</name>
<dbReference type="Gene3D" id="3.40.50.720">
    <property type="entry name" value="NAD(P)-binding Rossmann-like Domain"/>
    <property type="match status" value="1"/>
</dbReference>
<reference evidence="1" key="1">
    <citation type="submission" date="2020-05" db="EMBL/GenBank/DDBJ databases">
        <authorList>
            <person name="Chiriac C."/>
            <person name="Salcher M."/>
            <person name="Ghai R."/>
            <person name="Kavagutti S V."/>
        </authorList>
    </citation>
    <scope>NUCLEOTIDE SEQUENCE</scope>
</reference>